<dbReference type="PANTHER" id="PTHR33931">
    <property type="entry name" value="HOLIN-LIKE PROTEIN CIDA-RELATED"/>
    <property type="match status" value="1"/>
</dbReference>
<dbReference type="InterPro" id="IPR005538">
    <property type="entry name" value="LrgA/CidA"/>
</dbReference>
<evidence type="ECO:0000256" key="5">
    <source>
        <dbReference type="ARBA" id="ARBA00023136"/>
    </source>
</evidence>
<keyword evidence="3 6" id="KW-0812">Transmembrane</keyword>
<protein>
    <submittedName>
        <fullName evidence="7">CidA/LrgA family protein</fullName>
    </submittedName>
</protein>
<dbReference type="Pfam" id="PF03788">
    <property type="entry name" value="LrgA"/>
    <property type="match status" value="1"/>
</dbReference>
<evidence type="ECO:0000256" key="1">
    <source>
        <dbReference type="ARBA" id="ARBA00004651"/>
    </source>
</evidence>
<feature type="transmembrane region" description="Helical" evidence="6">
    <location>
        <begin position="56"/>
        <end position="75"/>
    </location>
</feature>
<feature type="transmembrane region" description="Helical" evidence="6">
    <location>
        <begin position="26"/>
        <end position="44"/>
    </location>
</feature>
<keyword evidence="2" id="KW-1003">Cell membrane</keyword>
<evidence type="ECO:0000313" key="8">
    <source>
        <dbReference type="Proteomes" id="UP001596989"/>
    </source>
</evidence>
<dbReference type="Proteomes" id="UP001596989">
    <property type="component" value="Unassembled WGS sequence"/>
</dbReference>
<dbReference type="EMBL" id="JBHTJZ010000007">
    <property type="protein sequence ID" value="MFD0959123.1"/>
    <property type="molecule type" value="Genomic_DNA"/>
</dbReference>
<evidence type="ECO:0000256" key="3">
    <source>
        <dbReference type="ARBA" id="ARBA00022692"/>
    </source>
</evidence>
<comment type="subcellular location">
    <subcellularLocation>
        <location evidence="1">Cell membrane</location>
        <topology evidence="1">Multi-pass membrane protein</topology>
    </subcellularLocation>
</comment>
<name>A0ABW3HNS7_9BACL</name>
<organism evidence="7 8">
    <name type="scientific">Paenibacillus chungangensis</name>
    <dbReference type="NCBI Taxonomy" id="696535"/>
    <lineage>
        <taxon>Bacteria</taxon>
        <taxon>Bacillati</taxon>
        <taxon>Bacillota</taxon>
        <taxon>Bacilli</taxon>
        <taxon>Bacillales</taxon>
        <taxon>Paenibacillaceae</taxon>
        <taxon>Paenibacillus</taxon>
    </lineage>
</organism>
<keyword evidence="8" id="KW-1185">Reference proteome</keyword>
<keyword evidence="5 6" id="KW-0472">Membrane</keyword>
<evidence type="ECO:0000256" key="4">
    <source>
        <dbReference type="ARBA" id="ARBA00022989"/>
    </source>
</evidence>
<dbReference type="PANTHER" id="PTHR33931:SF2">
    <property type="entry name" value="HOLIN-LIKE PROTEIN CIDA"/>
    <property type="match status" value="1"/>
</dbReference>
<evidence type="ECO:0000313" key="7">
    <source>
        <dbReference type="EMBL" id="MFD0959123.1"/>
    </source>
</evidence>
<sequence>MLGFIIFILFHLAGIALERWLHIPLPANVIGMALLATALFTKVIKLEWVESSSQFLMKHMGFFFIPAIVGTIAFADRLQSYWLSIAASIVVSTLMTMLATGLVVKLWHRKGSEKDVSESHSA</sequence>
<proteinExistence type="predicted"/>
<comment type="caution">
    <text evidence="7">The sequence shown here is derived from an EMBL/GenBank/DDBJ whole genome shotgun (WGS) entry which is preliminary data.</text>
</comment>
<gene>
    <name evidence="7" type="ORF">ACFQ2I_06955</name>
</gene>
<accession>A0ABW3HNS7</accession>
<evidence type="ECO:0000256" key="2">
    <source>
        <dbReference type="ARBA" id="ARBA00022475"/>
    </source>
</evidence>
<reference evidence="8" key="1">
    <citation type="journal article" date="2019" name="Int. J. Syst. Evol. Microbiol.">
        <title>The Global Catalogue of Microorganisms (GCM) 10K type strain sequencing project: providing services to taxonomists for standard genome sequencing and annotation.</title>
        <authorList>
            <consortium name="The Broad Institute Genomics Platform"/>
            <consortium name="The Broad Institute Genome Sequencing Center for Infectious Disease"/>
            <person name="Wu L."/>
            <person name="Ma J."/>
        </authorList>
    </citation>
    <scope>NUCLEOTIDE SEQUENCE [LARGE SCALE GENOMIC DNA]</scope>
    <source>
        <strain evidence="8">CCUG 59129</strain>
    </source>
</reference>
<feature type="transmembrane region" description="Helical" evidence="6">
    <location>
        <begin position="81"/>
        <end position="104"/>
    </location>
</feature>
<evidence type="ECO:0000256" key="6">
    <source>
        <dbReference type="SAM" id="Phobius"/>
    </source>
</evidence>
<dbReference type="RefSeq" id="WP_377563051.1">
    <property type="nucleotide sequence ID" value="NZ_JBHTJZ010000007.1"/>
</dbReference>
<keyword evidence="4 6" id="KW-1133">Transmembrane helix</keyword>